<evidence type="ECO:0000313" key="10">
    <source>
        <dbReference type="Proteomes" id="UP000593758"/>
    </source>
</evidence>
<dbReference type="Proteomes" id="UP000593758">
    <property type="component" value="Chromosome"/>
</dbReference>
<dbReference type="PANTHER" id="PTHR43744:SF12">
    <property type="entry name" value="ABC TRANSPORTER PERMEASE PROTEIN MG189-RELATED"/>
    <property type="match status" value="1"/>
</dbReference>
<feature type="domain" description="ABC transmembrane type-1" evidence="8">
    <location>
        <begin position="64"/>
        <end position="256"/>
    </location>
</feature>
<keyword evidence="6 7" id="KW-0472">Membrane</keyword>
<dbReference type="Pfam" id="PF00528">
    <property type="entry name" value="BPD_transp_1"/>
    <property type="match status" value="1"/>
</dbReference>
<keyword evidence="2 7" id="KW-0813">Transport</keyword>
<feature type="transmembrane region" description="Helical" evidence="7">
    <location>
        <begin position="179"/>
        <end position="201"/>
    </location>
</feature>
<dbReference type="InterPro" id="IPR000515">
    <property type="entry name" value="MetI-like"/>
</dbReference>
<dbReference type="InterPro" id="IPR035906">
    <property type="entry name" value="MetI-like_sf"/>
</dbReference>
<organism evidence="9 10">
    <name type="scientific">Ruania alkalisoli</name>
    <dbReference type="NCBI Taxonomy" id="2779775"/>
    <lineage>
        <taxon>Bacteria</taxon>
        <taxon>Bacillati</taxon>
        <taxon>Actinomycetota</taxon>
        <taxon>Actinomycetes</taxon>
        <taxon>Micrococcales</taxon>
        <taxon>Ruaniaceae</taxon>
        <taxon>Ruania</taxon>
    </lineage>
</organism>
<evidence type="ECO:0000256" key="6">
    <source>
        <dbReference type="ARBA" id="ARBA00023136"/>
    </source>
</evidence>
<evidence type="ECO:0000256" key="7">
    <source>
        <dbReference type="RuleBase" id="RU363032"/>
    </source>
</evidence>
<comment type="similarity">
    <text evidence="7">Belongs to the binding-protein-dependent transport system permease family.</text>
</comment>
<dbReference type="SUPFAM" id="SSF161098">
    <property type="entry name" value="MetI-like"/>
    <property type="match status" value="1"/>
</dbReference>
<accession>A0A7M1SZ48</accession>
<dbReference type="PROSITE" id="PS50928">
    <property type="entry name" value="ABC_TM1"/>
    <property type="match status" value="1"/>
</dbReference>
<sequence>MTPLQWVMFILVTALSVLPLLWLAKSALSPTQEILREPFRLWPSEVQWSNFSEAWTTMSVGRYMWNTLVLTGGSVFFQVFVAATLSFGIAVLRPVYSKVVYALVLATLLLPPTVSLIALYLTILDLPLLGLNLQNTVWAIWLPAGVHGFSVLLCVRFFQGIPRELFEAAQIDGAGPWTLFRRIVLPMSRPILAVVSLLAVMNSWKDFLWPLIAVPDTDRRPITVALSIVARSVEENLLFAGLLIATLPPVLLFIIFQRQIVRGAGFTGLKG</sequence>
<dbReference type="GO" id="GO:0005886">
    <property type="term" value="C:plasma membrane"/>
    <property type="evidence" value="ECO:0007669"/>
    <property type="project" value="UniProtKB-SubCell"/>
</dbReference>
<dbReference type="PANTHER" id="PTHR43744">
    <property type="entry name" value="ABC TRANSPORTER PERMEASE PROTEIN MG189-RELATED-RELATED"/>
    <property type="match status" value="1"/>
</dbReference>
<evidence type="ECO:0000256" key="5">
    <source>
        <dbReference type="ARBA" id="ARBA00022989"/>
    </source>
</evidence>
<protein>
    <submittedName>
        <fullName evidence="9">Carbohydrate ABC transporter permease</fullName>
    </submittedName>
</protein>
<dbReference type="CDD" id="cd06261">
    <property type="entry name" value="TM_PBP2"/>
    <property type="match status" value="1"/>
</dbReference>
<dbReference type="Gene3D" id="1.10.3720.10">
    <property type="entry name" value="MetI-like"/>
    <property type="match status" value="1"/>
</dbReference>
<evidence type="ECO:0000256" key="3">
    <source>
        <dbReference type="ARBA" id="ARBA00022475"/>
    </source>
</evidence>
<evidence type="ECO:0000256" key="2">
    <source>
        <dbReference type="ARBA" id="ARBA00022448"/>
    </source>
</evidence>
<proteinExistence type="inferred from homology"/>
<keyword evidence="5 7" id="KW-1133">Transmembrane helix</keyword>
<evidence type="ECO:0000256" key="1">
    <source>
        <dbReference type="ARBA" id="ARBA00004651"/>
    </source>
</evidence>
<feature type="transmembrane region" description="Helical" evidence="7">
    <location>
        <begin position="138"/>
        <end position="158"/>
    </location>
</feature>
<feature type="transmembrane region" description="Helical" evidence="7">
    <location>
        <begin position="237"/>
        <end position="256"/>
    </location>
</feature>
<name>A0A7M1SZ48_9MICO</name>
<evidence type="ECO:0000313" key="9">
    <source>
        <dbReference type="EMBL" id="QOR72856.1"/>
    </source>
</evidence>
<dbReference type="GO" id="GO:0055085">
    <property type="term" value="P:transmembrane transport"/>
    <property type="evidence" value="ECO:0007669"/>
    <property type="project" value="InterPro"/>
</dbReference>
<dbReference type="KEGG" id="halt:IM660_17005"/>
<evidence type="ECO:0000259" key="8">
    <source>
        <dbReference type="PROSITE" id="PS50928"/>
    </source>
</evidence>
<feature type="transmembrane region" description="Helical" evidence="7">
    <location>
        <begin position="68"/>
        <end position="92"/>
    </location>
</feature>
<feature type="transmembrane region" description="Helical" evidence="7">
    <location>
        <begin position="99"/>
        <end position="123"/>
    </location>
</feature>
<reference evidence="9 10" key="1">
    <citation type="submission" date="2020-10" db="EMBL/GenBank/DDBJ databases">
        <title>Haloactinobacterium sp. RN3S43, a bacterium isolated from saline soil.</title>
        <authorList>
            <person name="Sun J.-Q."/>
        </authorList>
    </citation>
    <scope>NUCLEOTIDE SEQUENCE [LARGE SCALE GENOMIC DNA]</scope>
    <source>
        <strain evidence="9 10">RN3S43</strain>
    </source>
</reference>
<evidence type="ECO:0000256" key="4">
    <source>
        <dbReference type="ARBA" id="ARBA00022692"/>
    </source>
</evidence>
<keyword evidence="10" id="KW-1185">Reference proteome</keyword>
<keyword evidence="4 7" id="KW-0812">Transmembrane</keyword>
<dbReference type="AlphaFoldDB" id="A0A7M1SZ48"/>
<dbReference type="EMBL" id="CP063169">
    <property type="protein sequence ID" value="QOR72856.1"/>
    <property type="molecule type" value="Genomic_DNA"/>
</dbReference>
<keyword evidence="3" id="KW-1003">Cell membrane</keyword>
<comment type="subcellular location">
    <subcellularLocation>
        <location evidence="1 7">Cell membrane</location>
        <topology evidence="1 7">Multi-pass membrane protein</topology>
    </subcellularLocation>
</comment>
<gene>
    <name evidence="9" type="ORF">IM660_17005</name>
</gene>